<feature type="signal peptide" evidence="8">
    <location>
        <begin position="1"/>
        <end position="26"/>
    </location>
</feature>
<name>A0A2V2V5V5_TRYCR</name>
<dbReference type="VEuPathDB" id="TriTrypDB:BCY84_15929"/>
<comment type="subcellular location">
    <subcellularLocation>
        <location evidence="1">Membrane</location>
        <topology evidence="1">Single-pass type I membrane protein</topology>
    </subcellularLocation>
</comment>
<keyword evidence="3 7" id="KW-0812">Transmembrane</keyword>
<keyword evidence="5 7" id="KW-0472">Membrane</keyword>
<evidence type="ECO:0000256" key="7">
    <source>
        <dbReference type="SAM" id="Phobius"/>
    </source>
</evidence>
<feature type="chain" id="PRO_5030058665" description="T-cell immunomodulatory protein TIP C2 domain-containing protein" evidence="8">
    <location>
        <begin position="27"/>
        <end position="633"/>
    </location>
</feature>
<evidence type="ECO:0000313" key="11">
    <source>
        <dbReference type="Proteomes" id="UP000246078"/>
    </source>
</evidence>
<dbReference type="InterPro" id="IPR024881">
    <property type="entry name" value="Tip"/>
</dbReference>
<evidence type="ECO:0000256" key="8">
    <source>
        <dbReference type="SAM" id="SignalP"/>
    </source>
</evidence>
<sequence length="633" mass="69652">MPWLSALLSVIAGLLLSAAQAPVVEAKWTSNTAAYLGDAPIFFRVTATADWDNEMKTGLLGTWANRSNLLWYCRGNADEHVTGGKDGALYKLCWNSVDFPSPIVSTIFADFNRDGKLDVLVQCEDGVFYFVNGRHRDDPPTAISSENVPHFFASTPQMSLVTVFSRCGLPEIALVDVTGSLVIMQATTQTTLGDHCTGQDVVPTFNPFVLVEGVKGVREVVPLSIISDDMDGDCIVDLLYTVHEITSDALHVYAFFPERSKHVLLLTLQPARRYGFPTVADVNGDGAPDILFPLCASQKTSVSFGECTLFDGWIVFYNNLQGSPPCADGGCCNGHPFGFSENASKEFYFHEKNDCGINTSLQISLAMTSSLASPLLLRTGDYNRDGYMDLLVPSTYGPLLLMAEANSNGISFSCGPLDGDRASRSADGDPTYTKAVPFFAIIAGDAALDIVLTFHGASAIPLGFYMNHLLSWKQNYFLGSSALNGAAASHDWGVYQPGAVHRFGWSDFNMRQRWAYATQLSRTQGHALQPSRVLFGLGRTFSYIHDYAVGIVVNQQGAHHAWSANLVPNSNVFLWLSPLLSQESWRLRLYLVFSTYKRLLILVLVTSLALIAIPIIFLKWREVQHDCREWKLR</sequence>
<dbReference type="VEuPathDB" id="TriTrypDB:TCSYLVIO_002671"/>
<feature type="domain" description="T-cell immunomodulatory protein TIP C2" evidence="9">
    <location>
        <begin position="492"/>
        <end position="590"/>
    </location>
</feature>
<dbReference type="VEuPathDB" id="TriTrypDB:Tc_MARK_1449"/>
<dbReference type="VEuPathDB" id="TriTrypDB:TcG_01771"/>
<dbReference type="VEuPathDB" id="TriTrypDB:TCDM_06398"/>
<keyword evidence="4 7" id="KW-1133">Transmembrane helix</keyword>
<dbReference type="VEuPathDB" id="TriTrypDB:ECC02_004826"/>
<dbReference type="VEuPathDB" id="TriTrypDB:TcCL_ESM06962"/>
<dbReference type="Proteomes" id="UP000246078">
    <property type="component" value="Unassembled WGS sequence"/>
</dbReference>
<dbReference type="VEuPathDB" id="TriTrypDB:TcCLB.511209.50"/>
<comment type="similarity">
    <text evidence="2">Belongs to the TIP family.</text>
</comment>
<dbReference type="VEuPathDB" id="TriTrypDB:TcCLB.506025.20"/>
<comment type="caution">
    <text evidence="10">The sequence shown here is derived from an EMBL/GenBank/DDBJ whole genome shotgun (WGS) entry which is preliminary data.</text>
</comment>
<dbReference type="EMBL" id="PRFC01000334">
    <property type="protein sequence ID" value="PWU91760.1"/>
    <property type="molecule type" value="Genomic_DNA"/>
</dbReference>
<protein>
    <recommendedName>
        <fullName evidence="9">T-cell immunomodulatory protein TIP C2 domain-containing protein</fullName>
    </recommendedName>
</protein>
<organism evidence="10 11">
    <name type="scientific">Trypanosoma cruzi</name>
    <dbReference type="NCBI Taxonomy" id="5693"/>
    <lineage>
        <taxon>Eukaryota</taxon>
        <taxon>Discoba</taxon>
        <taxon>Euglenozoa</taxon>
        <taxon>Kinetoplastea</taxon>
        <taxon>Metakinetoplastina</taxon>
        <taxon>Trypanosomatida</taxon>
        <taxon>Trypanosomatidae</taxon>
        <taxon>Trypanosoma</taxon>
        <taxon>Schizotrypanum</taxon>
    </lineage>
</organism>
<keyword evidence="6" id="KW-0325">Glycoprotein</keyword>
<dbReference type="PANTHER" id="PTHR13412:SF0">
    <property type="entry name" value="T-CELL IMMUNOMODULATORY PROTEIN"/>
    <property type="match status" value="1"/>
</dbReference>
<evidence type="ECO:0000256" key="4">
    <source>
        <dbReference type="ARBA" id="ARBA00022989"/>
    </source>
</evidence>
<feature type="transmembrane region" description="Helical" evidence="7">
    <location>
        <begin position="599"/>
        <end position="618"/>
    </location>
</feature>
<keyword evidence="8" id="KW-0732">Signal</keyword>
<reference evidence="10 11" key="1">
    <citation type="journal article" date="2018" name="Microb. Genom.">
        <title>Expanding an expanded genome: long-read sequencing of Trypanosoma cruzi.</title>
        <authorList>
            <person name="Berna L."/>
            <person name="Rodriguez M."/>
            <person name="Chiribao M.L."/>
            <person name="Parodi-Talice A."/>
            <person name="Pita S."/>
            <person name="Rijo G."/>
            <person name="Alvarez-Valin F."/>
            <person name="Robello C."/>
        </authorList>
    </citation>
    <scope>NUCLEOTIDE SEQUENCE [LARGE SCALE GENOMIC DNA]</scope>
    <source>
        <strain evidence="10 11">TCC</strain>
    </source>
</reference>
<evidence type="ECO:0000256" key="5">
    <source>
        <dbReference type="ARBA" id="ARBA00023136"/>
    </source>
</evidence>
<dbReference type="AlphaFoldDB" id="A0A2V2V5V5"/>
<dbReference type="InterPro" id="IPR057089">
    <property type="entry name" value="C2_TIP"/>
</dbReference>
<dbReference type="OrthoDB" id="10250728at2759"/>
<evidence type="ECO:0000256" key="6">
    <source>
        <dbReference type="ARBA" id="ARBA00023180"/>
    </source>
</evidence>
<accession>A0A2V2V5V5</accession>
<proteinExistence type="inferred from homology"/>
<evidence type="ECO:0000256" key="1">
    <source>
        <dbReference type="ARBA" id="ARBA00004479"/>
    </source>
</evidence>
<dbReference type="GO" id="GO:0005886">
    <property type="term" value="C:plasma membrane"/>
    <property type="evidence" value="ECO:0007669"/>
    <property type="project" value="TreeGrafter"/>
</dbReference>
<dbReference type="SUPFAM" id="SSF69318">
    <property type="entry name" value="Integrin alpha N-terminal domain"/>
    <property type="match status" value="1"/>
</dbReference>
<evidence type="ECO:0000256" key="2">
    <source>
        <dbReference type="ARBA" id="ARBA00006496"/>
    </source>
</evidence>
<dbReference type="VEuPathDB" id="TriTrypDB:TcBrA4_0077610"/>
<dbReference type="VEuPathDB" id="TriTrypDB:TcYC6_0011960"/>
<dbReference type="PANTHER" id="PTHR13412">
    <property type="entry name" value="T-CELL IMMUNOMODULATORY PROTEIN HOMOLOG"/>
    <property type="match status" value="1"/>
</dbReference>
<dbReference type="VEuPathDB" id="TriTrypDB:C4B63_6g261"/>
<dbReference type="Pfam" id="PF23122">
    <property type="entry name" value="C2_ITFG1"/>
    <property type="match status" value="1"/>
</dbReference>
<gene>
    <name evidence="10" type="ORF">C3747_334g30</name>
</gene>
<dbReference type="VEuPathDB" id="TriTrypDB:C3747_334g30"/>
<evidence type="ECO:0000313" key="10">
    <source>
        <dbReference type="EMBL" id="PWU91760.1"/>
    </source>
</evidence>
<dbReference type="InterPro" id="IPR028994">
    <property type="entry name" value="Integrin_alpha_N"/>
</dbReference>
<evidence type="ECO:0000259" key="9">
    <source>
        <dbReference type="Pfam" id="PF23122"/>
    </source>
</evidence>
<dbReference type="OMA" id="HMRSHWA"/>
<evidence type="ECO:0000256" key="3">
    <source>
        <dbReference type="ARBA" id="ARBA00022692"/>
    </source>
</evidence>